<feature type="region of interest" description="Disordered" evidence="1">
    <location>
        <begin position="351"/>
        <end position="457"/>
    </location>
</feature>
<gene>
    <name evidence="3" type="ORF">NDU88_001493</name>
</gene>
<feature type="compositionally biased region" description="Polar residues" evidence="1">
    <location>
        <begin position="362"/>
        <end position="372"/>
    </location>
</feature>
<evidence type="ECO:0000313" key="4">
    <source>
        <dbReference type="Proteomes" id="UP001066276"/>
    </source>
</evidence>
<feature type="compositionally biased region" description="Polar residues" evidence="1">
    <location>
        <begin position="394"/>
        <end position="403"/>
    </location>
</feature>
<dbReference type="AlphaFoldDB" id="A0AAV7VXS1"/>
<keyword evidence="4" id="KW-1185">Reference proteome</keyword>
<sequence>MRWPLLILCVFAQTYAAPIEEQGANSDVSQYQKMKDDVQNFRKSTKCRVHLKERIPNHQTKSEYAKENLALPKDHQTSVVSFVDNAHFEKRYSESRHEIVHKSINKSHSTDAQRIGKKNPKLNTNVELIFHDSQVTVKAVQSKKKKGIERVRVRPENFSPSTASALVMPDRNTAPGNKSSDYYTRIVKGATNDTVGYRNMKGNDNTVSGIEDQDTGMSSGSGDYFTEEIISKDRDVLVQQHSISLDRENGFLSSTATTTVSSDHTEALDTREKVLEKTHAEQVDTSDTEAMGTQKHSECDNSFMGIDKRKIAHCNTFVAANKTSICIEFDNNVNTKQIMDLPSACRTMSHKVEPSGRAKNVDAQTIQYSKGTPISRGPEGHSQTKLEENDTFRNSRQSRQGQIYQGLGKSSKEMNVPMHGKLPKRKVTHGQRNYDSNSSSGSSSESGQSGSDSGQSK</sequence>
<evidence type="ECO:0000256" key="2">
    <source>
        <dbReference type="SAM" id="SignalP"/>
    </source>
</evidence>
<name>A0AAV7VXS1_PLEWA</name>
<reference evidence="3" key="1">
    <citation type="journal article" date="2022" name="bioRxiv">
        <title>Sequencing and chromosome-scale assembly of the giantPleurodeles waltlgenome.</title>
        <authorList>
            <person name="Brown T."/>
            <person name="Elewa A."/>
            <person name="Iarovenko S."/>
            <person name="Subramanian E."/>
            <person name="Araus A.J."/>
            <person name="Petzold A."/>
            <person name="Susuki M."/>
            <person name="Suzuki K.-i.T."/>
            <person name="Hayashi T."/>
            <person name="Toyoda A."/>
            <person name="Oliveira C."/>
            <person name="Osipova E."/>
            <person name="Leigh N.D."/>
            <person name="Simon A."/>
            <person name="Yun M.H."/>
        </authorList>
    </citation>
    <scope>NUCLEOTIDE SEQUENCE</scope>
    <source>
        <strain evidence="3">20211129_DDA</strain>
        <tissue evidence="3">Liver</tissue>
    </source>
</reference>
<feature type="compositionally biased region" description="Basic and acidic residues" evidence="1">
    <location>
        <begin position="351"/>
        <end position="360"/>
    </location>
</feature>
<accession>A0AAV7VXS1</accession>
<evidence type="ECO:0000313" key="3">
    <source>
        <dbReference type="EMBL" id="KAJ1206083.1"/>
    </source>
</evidence>
<comment type="caution">
    <text evidence="3">The sequence shown here is derived from an EMBL/GenBank/DDBJ whole genome shotgun (WGS) entry which is preliminary data.</text>
</comment>
<dbReference type="Proteomes" id="UP001066276">
    <property type="component" value="Chromosome 1_2"/>
</dbReference>
<dbReference type="EMBL" id="JANPWB010000002">
    <property type="protein sequence ID" value="KAJ1206083.1"/>
    <property type="molecule type" value="Genomic_DNA"/>
</dbReference>
<feature type="chain" id="PRO_5043473838" evidence="2">
    <location>
        <begin position="17"/>
        <end position="457"/>
    </location>
</feature>
<feature type="compositionally biased region" description="Basic and acidic residues" evidence="1">
    <location>
        <begin position="378"/>
        <end position="393"/>
    </location>
</feature>
<keyword evidence="2" id="KW-0732">Signal</keyword>
<evidence type="ECO:0000256" key="1">
    <source>
        <dbReference type="SAM" id="MobiDB-lite"/>
    </source>
</evidence>
<feature type="compositionally biased region" description="Low complexity" evidence="1">
    <location>
        <begin position="435"/>
        <end position="457"/>
    </location>
</feature>
<protein>
    <submittedName>
        <fullName evidence="3">Uncharacterized protein</fullName>
    </submittedName>
</protein>
<proteinExistence type="predicted"/>
<organism evidence="3 4">
    <name type="scientific">Pleurodeles waltl</name>
    <name type="common">Iberian ribbed newt</name>
    <dbReference type="NCBI Taxonomy" id="8319"/>
    <lineage>
        <taxon>Eukaryota</taxon>
        <taxon>Metazoa</taxon>
        <taxon>Chordata</taxon>
        <taxon>Craniata</taxon>
        <taxon>Vertebrata</taxon>
        <taxon>Euteleostomi</taxon>
        <taxon>Amphibia</taxon>
        <taxon>Batrachia</taxon>
        <taxon>Caudata</taxon>
        <taxon>Salamandroidea</taxon>
        <taxon>Salamandridae</taxon>
        <taxon>Pleurodelinae</taxon>
        <taxon>Pleurodeles</taxon>
    </lineage>
</organism>
<feature type="signal peptide" evidence="2">
    <location>
        <begin position="1"/>
        <end position="16"/>
    </location>
</feature>